<dbReference type="InterPro" id="IPR055355">
    <property type="entry name" value="ZP-C"/>
</dbReference>
<dbReference type="PANTHER" id="PTHR46560:SF1">
    <property type="entry name" value="MINIATURE"/>
    <property type="match status" value="1"/>
</dbReference>
<name>A0A9J6D4S0_RHIMP</name>
<dbReference type="PROSITE" id="PS51034">
    <property type="entry name" value="ZP_2"/>
    <property type="match status" value="1"/>
</dbReference>
<feature type="compositionally biased region" description="Low complexity" evidence="1">
    <location>
        <begin position="759"/>
        <end position="776"/>
    </location>
</feature>
<evidence type="ECO:0000256" key="2">
    <source>
        <dbReference type="SAM" id="Phobius"/>
    </source>
</evidence>
<organism evidence="4 5">
    <name type="scientific">Rhipicephalus microplus</name>
    <name type="common">Cattle tick</name>
    <name type="synonym">Boophilus microplus</name>
    <dbReference type="NCBI Taxonomy" id="6941"/>
    <lineage>
        <taxon>Eukaryota</taxon>
        <taxon>Metazoa</taxon>
        <taxon>Ecdysozoa</taxon>
        <taxon>Arthropoda</taxon>
        <taxon>Chelicerata</taxon>
        <taxon>Arachnida</taxon>
        <taxon>Acari</taxon>
        <taxon>Parasitiformes</taxon>
        <taxon>Ixodida</taxon>
        <taxon>Ixodoidea</taxon>
        <taxon>Ixodidae</taxon>
        <taxon>Rhipicephalinae</taxon>
        <taxon>Rhipicephalus</taxon>
        <taxon>Boophilus</taxon>
    </lineage>
</organism>
<dbReference type="Proteomes" id="UP000821866">
    <property type="component" value="Chromosome 9"/>
</dbReference>
<feature type="compositionally biased region" description="Pro residues" evidence="1">
    <location>
        <begin position="619"/>
        <end position="630"/>
    </location>
</feature>
<feature type="region of interest" description="Disordered" evidence="1">
    <location>
        <begin position="496"/>
        <end position="591"/>
    </location>
</feature>
<feature type="compositionally biased region" description="Pro residues" evidence="1">
    <location>
        <begin position="321"/>
        <end position="334"/>
    </location>
</feature>
<feature type="region of interest" description="Disordered" evidence="1">
    <location>
        <begin position="309"/>
        <end position="415"/>
    </location>
</feature>
<dbReference type="SMART" id="SM00241">
    <property type="entry name" value="ZP"/>
    <property type="match status" value="1"/>
</dbReference>
<feature type="region of interest" description="Disordered" evidence="1">
    <location>
        <begin position="17"/>
        <end position="44"/>
    </location>
</feature>
<proteinExistence type="predicted"/>
<dbReference type="VEuPathDB" id="VectorBase:LOC119162100"/>
<keyword evidence="2" id="KW-0812">Transmembrane</keyword>
<dbReference type="InterPro" id="IPR001507">
    <property type="entry name" value="ZP_dom"/>
</dbReference>
<dbReference type="PANTHER" id="PTHR46560">
    <property type="entry name" value="CYPHER, ISOFORM B"/>
    <property type="match status" value="1"/>
</dbReference>
<gene>
    <name evidence="4" type="ORF">HPB51_010266</name>
</gene>
<feature type="domain" description="ZP" evidence="3">
    <location>
        <begin position="55"/>
        <end position="313"/>
    </location>
</feature>
<dbReference type="AlphaFoldDB" id="A0A9J6D4S0"/>
<dbReference type="EMBL" id="JABSTU010000011">
    <property type="protein sequence ID" value="KAH8009076.1"/>
    <property type="molecule type" value="Genomic_DNA"/>
</dbReference>
<feature type="compositionally biased region" description="Low complexity" evidence="1">
    <location>
        <begin position="401"/>
        <end position="412"/>
    </location>
</feature>
<keyword evidence="2" id="KW-1133">Transmembrane helix</keyword>
<evidence type="ECO:0000256" key="1">
    <source>
        <dbReference type="SAM" id="MobiDB-lite"/>
    </source>
</evidence>
<protein>
    <recommendedName>
        <fullName evidence="3">ZP domain-containing protein</fullName>
    </recommendedName>
</protein>
<keyword evidence="5" id="KW-1185">Reference proteome</keyword>
<feature type="compositionally biased region" description="Basic and acidic residues" evidence="1">
    <location>
        <begin position="668"/>
        <end position="682"/>
    </location>
</feature>
<feature type="compositionally biased region" description="Polar residues" evidence="1">
    <location>
        <begin position="565"/>
        <end position="578"/>
    </location>
</feature>
<reference evidence="4" key="2">
    <citation type="submission" date="2021-09" db="EMBL/GenBank/DDBJ databases">
        <authorList>
            <person name="Jia N."/>
            <person name="Wang J."/>
            <person name="Shi W."/>
            <person name="Du L."/>
            <person name="Sun Y."/>
            <person name="Zhan W."/>
            <person name="Jiang J."/>
            <person name="Wang Q."/>
            <person name="Zhang B."/>
            <person name="Ji P."/>
            <person name="Sakyi L.B."/>
            <person name="Cui X."/>
            <person name="Yuan T."/>
            <person name="Jiang B."/>
            <person name="Yang W."/>
            <person name="Lam T.T.-Y."/>
            <person name="Chang Q."/>
            <person name="Ding S."/>
            <person name="Wang X."/>
            <person name="Zhu J."/>
            <person name="Ruan X."/>
            <person name="Zhao L."/>
            <person name="Wei J."/>
            <person name="Que T."/>
            <person name="Du C."/>
            <person name="Cheng J."/>
            <person name="Dai P."/>
            <person name="Han X."/>
            <person name="Huang E."/>
            <person name="Gao Y."/>
            <person name="Liu J."/>
            <person name="Shao H."/>
            <person name="Ye R."/>
            <person name="Li L."/>
            <person name="Wei W."/>
            <person name="Wang X."/>
            <person name="Wang C."/>
            <person name="Huo Q."/>
            <person name="Li W."/>
            <person name="Guo W."/>
            <person name="Chen H."/>
            <person name="Chen S."/>
            <person name="Zhou L."/>
            <person name="Zhou L."/>
            <person name="Ni X."/>
            <person name="Tian J."/>
            <person name="Zhou Y."/>
            <person name="Sheng Y."/>
            <person name="Liu T."/>
            <person name="Pan Y."/>
            <person name="Xia L."/>
            <person name="Li J."/>
            <person name="Zhao F."/>
            <person name="Cao W."/>
        </authorList>
    </citation>
    <scope>NUCLEOTIDE SEQUENCE</scope>
    <source>
        <strain evidence="4">Rmic-2018</strain>
        <tissue evidence="4">Larvae</tissue>
    </source>
</reference>
<evidence type="ECO:0000313" key="4">
    <source>
        <dbReference type="EMBL" id="KAH8009076.1"/>
    </source>
</evidence>
<dbReference type="Pfam" id="PF00100">
    <property type="entry name" value="Zona_pellucida"/>
    <property type="match status" value="1"/>
</dbReference>
<sequence>MRIAPVQHAVLRQRLGDGWSSHRASSQSEAPWEGKDLSLPEPPSDLPRLVGVEVACGKRHMRVQLQFSAPFNGIVFSKGHHGQPECVYVGPRSGITAANFDVFYDRCGTKPDHHGSFYENTIVVQYGVDIIEAWDEAKRLRCEWHDAYEKSALRTPSIQLADLDVQELNFQGDSVGCWMEIQEGDLAFLLAHSGKGPWAKQVSSIVPLGSPLTMVIAINDRDKQFDMRVKSCAAHDGLRGPIQLTDDRGCVLRPKMLTAFMKVRDFSGKASVVAFSHFYAFKFPDTIEVQIQCVVEICRHGCPDDCPGHEQHPPHGGGGDLPPPNHLEEGPPPPELHHHPRPPHHQRPHYASSSSEQDQKLESPPSPHHQQQQHRDPQREGVAAGSSLHAIKRQPQPPPQQQSVSATQPPVQHQTVPFGLPLLSVNVLPNHYYPPTPPGVHMGPPHPHNVVSVHQAPPPHLSFPPINPHLQAMPRRPSYEEAEEQLLQDGLPKNVITDAPQFSTTPSQHESASDTTSENKFEPITQKEYSRDSQLSVATAPPKEKPTLRPLYYEAPKSAGAPSSRFEQPDTTTNPSLSHTEDEYEDETTSDMPLTTTATTTASVTEAPFTNPSRDTFNMPPPVRPYPKTPPQEGSISEGNQLDAPDLSSAKPVFFTYSPPSRAPAHIPIKDEPSDTDGHSSSDGRFSAIRPRPPAPPGATGELYQPARPHFPYPISKIGLAGAPNPDAFQERVDIVAETASDRPSTVPRTETTHDSNKSATPTTETASSTTTTADPTHVHKVPIQASVALMSGRFPNGPRSLKTKRNAVGSSDQLGVRGSLRVIAGVDLAFLPNVTRDDAAVFTGRYEEIIYGVCLPATGLAASVGAFVLLILCTTCIAAYLYYVLRTYEAKSKQSFVLRRFLSTYRNRKMKH</sequence>
<evidence type="ECO:0000313" key="5">
    <source>
        <dbReference type="Proteomes" id="UP000821866"/>
    </source>
</evidence>
<feature type="region of interest" description="Disordered" evidence="1">
    <location>
        <begin position="606"/>
        <end position="708"/>
    </location>
</feature>
<accession>A0A9J6D4S0</accession>
<evidence type="ECO:0000259" key="3">
    <source>
        <dbReference type="PROSITE" id="PS51034"/>
    </source>
</evidence>
<reference evidence="4" key="1">
    <citation type="journal article" date="2020" name="Cell">
        <title>Large-Scale Comparative Analyses of Tick Genomes Elucidate Their Genetic Diversity and Vector Capacities.</title>
        <authorList>
            <consortium name="Tick Genome and Microbiome Consortium (TIGMIC)"/>
            <person name="Jia N."/>
            <person name="Wang J."/>
            <person name="Shi W."/>
            <person name="Du L."/>
            <person name="Sun Y."/>
            <person name="Zhan W."/>
            <person name="Jiang J.F."/>
            <person name="Wang Q."/>
            <person name="Zhang B."/>
            <person name="Ji P."/>
            <person name="Bell-Sakyi L."/>
            <person name="Cui X.M."/>
            <person name="Yuan T.T."/>
            <person name="Jiang B.G."/>
            <person name="Yang W.F."/>
            <person name="Lam T.T."/>
            <person name="Chang Q.C."/>
            <person name="Ding S.J."/>
            <person name="Wang X.J."/>
            <person name="Zhu J.G."/>
            <person name="Ruan X.D."/>
            <person name="Zhao L."/>
            <person name="Wei J.T."/>
            <person name="Ye R.Z."/>
            <person name="Que T.C."/>
            <person name="Du C.H."/>
            <person name="Zhou Y.H."/>
            <person name="Cheng J.X."/>
            <person name="Dai P.F."/>
            <person name="Guo W.B."/>
            <person name="Han X.H."/>
            <person name="Huang E.J."/>
            <person name="Li L.F."/>
            <person name="Wei W."/>
            <person name="Gao Y.C."/>
            <person name="Liu J.Z."/>
            <person name="Shao H.Z."/>
            <person name="Wang X."/>
            <person name="Wang C.C."/>
            <person name="Yang T.C."/>
            <person name="Huo Q.B."/>
            <person name="Li W."/>
            <person name="Chen H.Y."/>
            <person name="Chen S.E."/>
            <person name="Zhou L.G."/>
            <person name="Ni X.B."/>
            <person name="Tian J.H."/>
            <person name="Sheng Y."/>
            <person name="Liu T."/>
            <person name="Pan Y.S."/>
            <person name="Xia L.Y."/>
            <person name="Li J."/>
            <person name="Zhao F."/>
            <person name="Cao W.C."/>
        </authorList>
    </citation>
    <scope>NUCLEOTIDE SEQUENCE</scope>
    <source>
        <strain evidence="4">Rmic-2018</strain>
    </source>
</reference>
<dbReference type="Pfam" id="PF25057">
    <property type="entry name" value="CUT_N"/>
    <property type="match status" value="1"/>
</dbReference>
<feature type="region of interest" description="Disordered" evidence="1">
    <location>
        <begin position="738"/>
        <end position="779"/>
    </location>
</feature>
<dbReference type="InterPro" id="IPR056953">
    <property type="entry name" value="CUT_N"/>
</dbReference>
<feature type="compositionally biased region" description="Basic residues" evidence="1">
    <location>
        <begin position="338"/>
        <end position="348"/>
    </location>
</feature>
<keyword evidence="2" id="KW-0472">Membrane</keyword>
<comment type="caution">
    <text evidence="4">The sequence shown here is derived from an EMBL/GenBank/DDBJ whole genome shotgun (WGS) entry which is preliminary data.</text>
</comment>
<feature type="compositionally biased region" description="Polar residues" evidence="1">
    <location>
        <begin position="500"/>
        <end position="518"/>
    </location>
</feature>
<feature type="transmembrane region" description="Helical" evidence="2">
    <location>
        <begin position="861"/>
        <end position="886"/>
    </location>
</feature>